<evidence type="ECO:0000313" key="3">
    <source>
        <dbReference type="Proteomes" id="UP001162972"/>
    </source>
</evidence>
<proteinExistence type="predicted"/>
<dbReference type="InterPro" id="IPR032675">
    <property type="entry name" value="LRR_dom_sf"/>
</dbReference>
<dbReference type="InterPro" id="IPR053211">
    <property type="entry name" value="DNA_repair-toleration"/>
</dbReference>
<keyword evidence="3" id="KW-1185">Reference proteome</keyword>
<keyword evidence="1" id="KW-0732">Signal</keyword>
<dbReference type="Proteomes" id="UP001162972">
    <property type="component" value="Chromosome 5"/>
</dbReference>
<name>A0AAD6JZ64_9ROSI</name>
<dbReference type="PANTHER" id="PTHR48060">
    <property type="entry name" value="DNA DAMAGE-REPAIR/TOLERATION PROTEIN DRT100"/>
    <property type="match status" value="1"/>
</dbReference>
<reference evidence="2 3" key="1">
    <citation type="journal article" date="2023" name="Int. J. Mol. Sci.">
        <title>De Novo Assembly and Annotation of 11 Diverse Shrub Willow (Salix) Genomes Reveals Novel Gene Organization in Sex-Linked Regions.</title>
        <authorList>
            <person name="Hyden B."/>
            <person name="Feng K."/>
            <person name="Yates T.B."/>
            <person name="Jawdy S."/>
            <person name="Cereghino C."/>
            <person name="Smart L.B."/>
            <person name="Muchero W."/>
        </authorList>
    </citation>
    <scope>NUCLEOTIDE SEQUENCE [LARGE SCALE GENOMIC DNA]</scope>
    <source>
        <tissue evidence="2">Shoot tip</tissue>
    </source>
</reference>
<evidence type="ECO:0000313" key="2">
    <source>
        <dbReference type="EMBL" id="KAJ6413975.1"/>
    </source>
</evidence>
<dbReference type="Gene3D" id="3.80.10.10">
    <property type="entry name" value="Ribonuclease Inhibitor"/>
    <property type="match status" value="1"/>
</dbReference>
<organism evidence="2 3">
    <name type="scientific">Salix udensis</name>
    <dbReference type="NCBI Taxonomy" id="889485"/>
    <lineage>
        <taxon>Eukaryota</taxon>
        <taxon>Viridiplantae</taxon>
        <taxon>Streptophyta</taxon>
        <taxon>Embryophyta</taxon>
        <taxon>Tracheophyta</taxon>
        <taxon>Spermatophyta</taxon>
        <taxon>Magnoliopsida</taxon>
        <taxon>eudicotyledons</taxon>
        <taxon>Gunneridae</taxon>
        <taxon>Pentapetalae</taxon>
        <taxon>rosids</taxon>
        <taxon>fabids</taxon>
        <taxon>Malpighiales</taxon>
        <taxon>Salicaceae</taxon>
        <taxon>Saliceae</taxon>
        <taxon>Salix</taxon>
    </lineage>
</organism>
<evidence type="ECO:0000256" key="1">
    <source>
        <dbReference type="ARBA" id="ARBA00022729"/>
    </source>
</evidence>
<dbReference type="EMBL" id="JAPFFJ010000013">
    <property type="protein sequence ID" value="KAJ6413975.1"/>
    <property type="molecule type" value="Genomic_DNA"/>
</dbReference>
<accession>A0AAD6JZ64</accession>
<comment type="caution">
    <text evidence="2">The sequence shown here is derived from an EMBL/GenBank/DDBJ whole genome shotgun (WGS) entry which is preliminary data.</text>
</comment>
<dbReference type="SUPFAM" id="SSF52058">
    <property type="entry name" value="L domain-like"/>
    <property type="match status" value="1"/>
</dbReference>
<sequence>MPPISAKRVIDLEIIDMGLEGNISPLLSNLSLLAKLSLQELTRLELAVDYFTGQIPVELGALSRLEILNLHLNFLERTIPATLSNCTAMRAISLIENRLSGEIPSESIKLAEAVLANEQHFW</sequence>
<protein>
    <submittedName>
        <fullName evidence="2">Uncharacterized protein</fullName>
    </submittedName>
</protein>
<dbReference type="AlphaFoldDB" id="A0AAD6JZ64"/>
<gene>
    <name evidence="2" type="ORF">OIU84_006726</name>
</gene>
<dbReference type="PANTHER" id="PTHR48060:SF21">
    <property type="entry name" value="L DOMAIN-LIKE PROTEIN"/>
    <property type="match status" value="1"/>
</dbReference>